<accession>A0A1I5CHA3</accession>
<evidence type="ECO:0000313" key="1">
    <source>
        <dbReference type="EMBL" id="SFN86021.1"/>
    </source>
</evidence>
<dbReference type="GO" id="GO:0016301">
    <property type="term" value="F:kinase activity"/>
    <property type="evidence" value="ECO:0007669"/>
    <property type="project" value="UniProtKB-KW"/>
</dbReference>
<keyword evidence="1" id="KW-0418">Kinase</keyword>
<protein>
    <submittedName>
        <fullName evidence="1">Lipopolysaccharide kinase (Kdo/WaaP) family protein</fullName>
    </submittedName>
</protein>
<name>A0A1I5CHA3_9FLAO</name>
<organism evidence="1 2">
    <name type="scientific">Bizionia echini</name>
    <dbReference type="NCBI Taxonomy" id="649333"/>
    <lineage>
        <taxon>Bacteria</taxon>
        <taxon>Pseudomonadati</taxon>
        <taxon>Bacteroidota</taxon>
        <taxon>Flavobacteriia</taxon>
        <taxon>Flavobacteriales</taxon>
        <taxon>Flavobacteriaceae</taxon>
        <taxon>Bizionia</taxon>
    </lineage>
</organism>
<keyword evidence="2" id="KW-1185">Reference proteome</keyword>
<keyword evidence="1" id="KW-0808">Transferase</keyword>
<dbReference type="EMBL" id="FOVN01000005">
    <property type="protein sequence ID" value="SFN86021.1"/>
    <property type="molecule type" value="Genomic_DNA"/>
</dbReference>
<sequence length="253" mass="30232">MNYTVHKAFQKDEQQLTSYIENYETTGENFGNQDRNSLKLYNLNGLTINVKSFKIPNLVNQIAYRFFRKSKAQRSFEYAKRLLHLGIGTPQPIAFYEYKTPFLFKKSYYISEHLPYDLTYRELTFNLTMANHEAILRAFTRFTFGLHKAGVNFLDHSPGNTLIQLNDGAYKFYLVDLNRMEFGDMDLETRIKNFARLTIHKSMVEVMSDEYAKLGGYDYNRVFNLMWAETEAFQNRFHRKRRIKNKVFFWRKK</sequence>
<proteinExistence type="predicted"/>
<dbReference type="STRING" id="649333.SAMN04487989_10561"/>
<dbReference type="OrthoDB" id="9773772at2"/>
<evidence type="ECO:0000313" key="2">
    <source>
        <dbReference type="Proteomes" id="UP000198705"/>
    </source>
</evidence>
<dbReference type="RefSeq" id="WP_092208791.1">
    <property type="nucleotide sequence ID" value="NZ_FOVN01000005.1"/>
</dbReference>
<dbReference type="Proteomes" id="UP000198705">
    <property type="component" value="Unassembled WGS sequence"/>
</dbReference>
<gene>
    <name evidence="1" type="ORF">SAMN04487989_10561</name>
</gene>
<dbReference type="Pfam" id="PF06293">
    <property type="entry name" value="Kdo"/>
    <property type="match status" value="1"/>
</dbReference>
<reference evidence="2" key="1">
    <citation type="submission" date="2016-10" db="EMBL/GenBank/DDBJ databases">
        <authorList>
            <person name="Varghese N."/>
            <person name="Submissions S."/>
        </authorList>
    </citation>
    <scope>NUCLEOTIDE SEQUENCE [LARGE SCALE GENOMIC DNA]</scope>
    <source>
        <strain evidence="2">DSM 23925</strain>
    </source>
</reference>
<dbReference type="AlphaFoldDB" id="A0A1I5CHA3"/>